<keyword evidence="2" id="KW-1185">Reference proteome</keyword>
<reference evidence="1 2" key="1">
    <citation type="submission" date="2020-08" db="EMBL/GenBank/DDBJ databases">
        <title>Plant Genome Project.</title>
        <authorList>
            <person name="Zhang R.-G."/>
        </authorList>
    </citation>
    <scope>NUCLEOTIDE SEQUENCE [LARGE SCALE GENOMIC DNA]</scope>
    <source>
        <tissue evidence="1">Rhizome</tissue>
    </source>
</reference>
<accession>A0A8J5FVX5</accession>
<dbReference type="Proteomes" id="UP000734854">
    <property type="component" value="Unassembled WGS sequence"/>
</dbReference>
<evidence type="ECO:0000313" key="2">
    <source>
        <dbReference type="Proteomes" id="UP000734854"/>
    </source>
</evidence>
<gene>
    <name evidence="1" type="ORF">ZIOFF_052807</name>
</gene>
<organism evidence="1 2">
    <name type="scientific">Zingiber officinale</name>
    <name type="common">Ginger</name>
    <name type="synonym">Amomum zingiber</name>
    <dbReference type="NCBI Taxonomy" id="94328"/>
    <lineage>
        <taxon>Eukaryota</taxon>
        <taxon>Viridiplantae</taxon>
        <taxon>Streptophyta</taxon>
        <taxon>Embryophyta</taxon>
        <taxon>Tracheophyta</taxon>
        <taxon>Spermatophyta</taxon>
        <taxon>Magnoliopsida</taxon>
        <taxon>Liliopsida</taxon>
        <taxon>Zingiberales</taxon>
        <taxon>Zingiberaceae</taxon>
        <taxon>Zingiber</taxon>
    </lineage>
</organism>
<comment type="caution">
    <text evidence="1">The sequence shown here is derived from an EMBL/GenBank/DDBJ whole genome shotgun (WGS) entry which is preliminary data.</text>
</comment>
<name>A0A8J5FVX5_ZINOF</name>
<proteinExistence type="predicted"/>
<sequence length="156" mass="16860">MISPCSYCYIVQGLLPEGVDGEEVEGTSAHGDYIHGGNLQPIAGAATRGGGRGGIRHAGEPDILTYRTLLEEMCWEGRSEVAYDLLEELQQRKGAMKGRMHSDLLASLNWCLPAAALIASSCLKESLALSSSFPESLKLFFNYANEETSTAAFDQQ</sequence>
<dbReference type="EMBL" id="JACMSC010000014">
    <property type="protein sequence ID" value="KAG6491456.1"/>
    <property type="molecule type" value="Genomic_DNA"/>
</dbReference>
<evidence type="ECO:0000313" key="1">
    <source>
        <dbReference type="EMBL" id="KAG6491456.1"/>
    </source>
</evidence>
<protein>
    <submittedName>
        <fullName evidence="1">Uncharacterized protein</fullName>
    </submittedName>
</protein>
<dbReference type="AlphaFoldDB" id="A0A8J5FVX5"/>